<evidence type="ECO:0000313" key="6">
    <source>
        <dbReference type="Proteomes" id="UP001209701"/>
    </source>
</evidence>
<keyword evidence="2" id="KW-0238">DNA-binding</keyword>
<dbReference type="SMART" id="SM00342">
    <property type="entry name" value="HTH_ARAC"/>
    <property type="match status" value="1"/>
</dbReference>
<evidence type="ECO:0000256" key="3">
    <source>
        <dbReference type="ARBA" id="ARBA00023163"/>
    </source>
</evidence>
<dbReference type="EMBL" id="JAJIRN010000003">
    <property type="protein sequence ID" value="MCV2367950.1"/>
    <property type="molecule type" value="Genomic_DNA"/>
</dbReference>
<feature type="domain" description="HTH araC/xylS-type" evidence="4">
    <location>
        <begin position="252"/>
        <end position="351"/>
    </location>
</feature>
<comment type="caution">
    <text evidence="5">The sequence shown here is derived from an EMBL/GenBank/DDBJ whole genome shotgun (WGS) entry which is preliminary data.</text>
</comment>
<dbReference type="Proteomes" id="UP001209701">
    <property type="component" value="Unassembled WGS sequence"/>
</dbReference>
<dbReference type="PROSITE" id="PS01124">
    <property type="entry name" value="HTH_ARAC_FAMILY_2"/>
    <property type="match status" value="1"/>
</dbReference>
<sequence>MSGQDPALAAALLGLCPPVGAGPGTPYQLGTRCLAWAHWPVLLLEFARSRGLDPVALQREASLGGNAPISPQQLLSLLAAVQQQLQSADTPFVLGQLSLPGHYGLPSHALAQACNLGHALQLLVSHAGHLSPLLTPRLLQHGDELILLWTEACGVPAAQRGFVVDMQMSAVTAMCQWLGAERLPWRFSFNRTRPRELSQHAVFLGQDLQFDCQVDAMRLPLSLAARAWPRGVPGSMAEQALAQGAEPASRARGLLAALYDHLLPRYRDAPSLDQAAGAFGVSAATLKRHLAQHGTHYQAQVDQVRTHVALYLLLLQGRSNEVVASQLGFHDSSNFRRSFKRWTGLVPSLLA</sequence>
<reference evidence="5 6" key="1">
    <citation type="submission" date="2021-11" db="EMBL/GenBank/DDBJ databases">
        <authorList>
            <person name="Liang Q."/>
            <person name="Mou H."/>
            <person name="Liu Z."/>
        </authorList>
    </citation>
    <scope>NUCLEOTIDE SEQUENCE [LARGE SCALE GENOMIC DNA]</scope>
    <source>
        <strain evidence="5 6">CHU3</strain>
    </source>
</reference>
<dbReference type="RefSeq" id="WP_263570575.1">
    <property type="nucleotide sequence ID" value="NZ_JAJIRN010000003.1"/>
</dbReference>
<evidence type="ECO:0000259" key="4">
    <source>
        <dbReference type="PROSITE" id="PS01124"/>
    </source>
</evidence>
<dbReference type="Gene3D" id="1.10.10.60">
    <property type="entry name" value="Homeodomain-like"/>
    <property type="match status" value="1"/>
</dbReference>
<evidence type="ECO:0000256" key="2">
    <source>
        <dbReference type="ARBA" id="ARBA00023125"/>
    </source>
</evidence>
<accession>A0ABT2YD32</accession>
<keyword evidence="3" id="KW-0804">Transcription</keyword>
<dbReference type="InterPro" id="IPR009057">
    <property type="entry name" value="Homeodomain-like_sf"/>
</dbReference>
<dbReference type="PANTHER" id="PTHR47894:SF1">
    <property type="entry name" value="HTH-TYPE TRANSCRIPTIONAL REGULATOR VQSM"/>
    <property type="match status" value="1"/>
</dbReference>
<keyword evidence="6" id="KW-1185">Reference proteome</keyword>
<dbReference type="PANTHER" id="PTHR47894">
    <property type="entry name" value="HTH-TYPE TRANSCRIPTIONAL REGULATOR GADX"/>
    <property type="match status" value="1"/>
</dbReference>
<dbReference type="InterPro" id="IPR032687">
    <property type="entry name" value="AraC-type_N"/>
</dbReference>
<organism evidence="5 6">
    <name type="scientific">Roseateles oligotrophus</name>
    <dbReference type="NCBI Taxonomy" id="1769250"/>
    <lineage>
        <taxon>Bacteria</taxon>
        <taxon>Pseudomonadati</taxon>
        <taxon>Pseudomonadota</taxon>
        <taxon>Betaproteobacteria</taxon>
        <taxon>Burkholderiales</taxon>
        <taxon>Sphaerotilaceae</taxon>
        <taxon>Roseateles</taxon>
    </lineage>
</organism>
<name>A0ABT2YD32_9BURK</name>
<dbReference type="InterPro" id="IPR018060">
    <property type="entry name" value="HTH_AraC"/>
</dbReference>
<keyword evidence="1" id="KW-0805">Transcription regulation</keyword>
<dbReference type="Pfam" id="PF12833">
    <property type="entry name" value="HTH_18"/>
    <property type="match status" value="1"/>
</dbReference>
<proteinExistence type="predicted"/>
<protein>
    <submittedName>
        <fullName evidence="5">AraC family transcriptional regulator</fullName>
    </submittedName>
</protein>
<gene>
    <name evidence="5" type="ORF">LNV07_07555</name>
</gene>
<dbReference type="Pfam" id="PF12625">
    <property type="entry name" value="Arabinose_bd"/>
    <property type="match status" value="1"/>
</dbReference>
<evidence type="ECO:0000313" key="5">
    <source>
        <dbReference type="EMBL" id="MCV2367950.1"/>
    </source>
</evidence>
<dbReference type="SUPFAM" id="SSF46689">
    <property type="entry name" value="Homeodomain-like"/>
    <property type="match status" value="1"/>
</dbReference>
<evidence type="ECO:0000256" key="1">
    <source>
        <dbReference type="ARBA" id="ARBA00023015"/>
    </source>
</evidence>